<evidence type="ECO:0000256" key="1">
    <source>
        <dbReference type="ARBA" id="ARBA00004496"/>
    </source>
</evidence>
<evidence type="ECO:0000256" key="3">
    <source>
        <dbReference type="ARBA" id="ARBA00023054"/>
    </source>
</evidence>
<dbReference type="EMBL" id="JACTAM010000013">
    <property type="protein sequence ID" value="KAI2657369.1"/>
    <property type="molecule type" value="Genomic_DNA"/>
</dbReference>
<comment type="caution">
    <text evidence="7">The sequence shown here is derived from an EMBL/GenBank/DDBJ whole genome shotgun (WGS) entry which is preliminary data.</text>
</comment>
<dbReference type="PANTHER" id="PTHR18947">
    <property type="entry name" value="HOOK PROTEINS"/>
    <property type="match status" value="1"/>
</dbReference>
<protein>
    <submittedName>
        <fullName evidence="7">Girdin</fullName>
    </submittedName>
</protein>
<evidence type="ECO:0000313" key="8">
    <source>
        <dbReference type="Proteomes" id="UP000830375"/>
    </source>
</evidence>
<evidence type="ECO:0000256" key="2">
    <source>
        <dbReference type="ARBA" id="ARBA00022490"/>
    </source>
</evidence>
<accession>A0ABQ8M383</accession>
<evidence type="ECO:0000256" key="4">
    <source>
        <dbReference type="SAM" id="Coils"/>
    </source>
</evidence>
<keyword evidence="2" id="KW-0963">Cytoplasm</keyword>
<feature type="compositionally biased region" description="Basic and acidic residues" evidence="5">
    <location>
        <begin position="1873"/>
        <end position="1882"/>
    </location>
</feature>
<dbReference type="Proteomes" id="UP000830375">
    <property type="component" value="Unassembled WGS sequence"/>
</dbReference>
<feature type="region of interest" description="Disordered" evidence="5">
    <location>
        <begin position="1402"/>
        <end position="1481"/>
    </location>
</feature>
<feature type="region of interest" description="Disordered" evidence="5">
    <location>
        <begin position="1974"/>
        <end position="2010"/>
    </location>
</feature>
<feature type="region of interest" description="Disordered" evidence="5">
    <location>
        <begin position="1007"/>
        <end position="1036"/>
    </location>
</feature>
<evidence type="ECO:0000313" key="7">
    <source>
        <dbReference type="EMBL" id="KAI2657369.1"/>
    </source>
</evidence>
<dbReference type="SUPFAM" id="SSF116907">
    <property type="entry name" value="Hook domain"/>
    <property type="match status" value="1"/>
</dbReference>
<dbReference type="InterPro" id="IPR043936">
    <property type="entry name" value="HOOK_N"/>
</dbReference>
<gene>
    <name evidence="7" type="ORF">H4Q32_008678</name>
</gene>
<organism evidence="7 8">
    <name type="scientific">Labeo rohita</name>
    <name type="common">Indian major carp</name>
    <name type="synonym">Cyprinus rohita</name>
    <dbReference type="NCBI Taxonomy" id="84645"/>
    <lineage>
        <taxon>Eukaryota</taxon>
        <taxon>Metazoa</taxon>
        <taxon>Chordata</taxon>
        <taxon>Craniata</taxon>
        <taxon>Vertebrata</taxon>
        <taxon>Euteleostomi</taxon>
        <taxon>Actinopterygii</taxon>
        <taxon>Neopterygii</taxon>
        <taxon>Teleostei</taxon>
        <taxon>Ostariophysi</taxon>
        <taxon>Cypriniformes</taxon>
        <taxon>Cyprinidae</taxon>
        <taxon>Labeoninae</taxon>
        <taxon>Labeonini</taxon>
        <taxon>Labeo</taxon>
    </lineage>
</organism>
<evidence type="ECO:0000256" key="5">
    <source>
        <dbReference type="SAM" id="MobiDB-lite"/>
    </source>
</evidence>
<feature type="compositionally biased region" description="Polar residues" evidence="5">
    <location>
        <begin position="1119"/>
        <end position="1128"/>
    </location>
</feature>
<keyword evidence="3 4" id="KW-0175">Coiled coil</keyword>
<feature type="region of interest" description="Disordered" evidence="5">
    <location>
        <begin position="1712"/>
        <end position="1861"/>
    </location>
</feature>
<sequence>MMSSSGVCTCETRLSCSVCTGSSQVQEGKQGLEEMRKILLLLLGCAVQCNRKEEYIDRIQTLDLDTQAAIAAHIQEVTHNQENVFDLQCVEESESVPHDKDAIFRQLTFNLKRLVDERDQHAEMIVSLTLERDCGHVPSALHAAPSPSESPSMRRTESVQHLSVELADAKAKIRRLRQELEEKTEQLMDCRQELEHMETEVKRLQQDNLQLLCDARSLRAYRDELDALREKAVRVDKLESEVTRYKEKLHDIEFYRTRVEELKEDNQVLLETKSMLEDQLESFRARSDKHHELEKENLQLKNKIHDMEMERDVDRKRMEELLEENLTLEMAQKQSMDESVHLGWELEQLSKTTPELTEGTLKPTLSPQMDYDALPRRLTDPNSGCFLNEYDFDRRLTVSVDRKRDSETCCVLVNAVPQKSLGHEVNDLTSSQLLKLEKENQMLLKSVEELKASSESGTRLRLEKDNQKLSQQMSAGASVCQLVLCECDDCASLSELVRCVFAQLEQLRVELTADRESLRSAESLSTDLLKEKAQLEKTLETLQQNSDRQVKGLEQENEHLNQTITSLRQRSQVSAEARVKDIEKENRVLHESIKETSSKLNKVEFERKQLRKDLEHYKEKGERAEELEMEVHRLEREKEGLQKRLAALAITCGKVEVLEKENAELEAESRKLKKAADGLRNVSYQLEVLEKENTQLDEENLELRRMVESLRSTGAKAAQLELENKELENERSQLKKSLDLLKASSKKNERLEVSYQSLDAENQRLQKALENGSRKIQQLEGELQDVEVENQNLQQSLEELKISSKGLEQLAQENAALEQENAQLEKDKKQLEKENKRLRQQAEIKDSKLDEDNLRISHLEKENRTLGKEVVALKDVCGRMKDLEKDNKELVKQATIDKKTLVTLREELVNEKLKTQQINNDLEKLTHELEKIGLNKDGLLGDEESSDDRFKLLECKLESTLKSSLEIKAEKIAALEARLQESSNLNQQLRQELKTVKKNYEALRQRQEEECSAQSSPARGREDAQSASKWEKESQEATRELLRVKDRLIEVERNNATLQAEKQALRTQLKQLESQSSNLQAQILALQRQTASLQENNTTLQTQNAKLQVENSTLNSQSAALMSQNAQLQTQQSSTESERDAAIREKEELRTVYDLLLHDHEKLSALHERQASEYEDLIGKHGELKSGHKSLELQHRSLENRYNQLLKQKTELEELERELKAEREKMISDSKSHQDTAAQYHKLRDEHHTLNSTYQQLLKDNELLQTDHKTLKSQLNTARLEQTRLEAEFSKLKEQYQQLDITSTKLTNQCELLSQLKGNLEEENRHLLDQIQTLMLQNRTLLEQTMESKDLFHVEQRQYIDKLNELRRQKEKLEEKIMDQYKFYDPSPPRRRGNWITLKMRKLIKPKSRERMRSLTQTPPRSESSEGFLTLPHPDSQDSSSIGSGSNSLEDTLTHRSSRKRVEKSQTQASSNALKKLPFMRNRSKDKDRVKAVYRRSMCKTSDRPHPSRSSSYSYCPFLLQWSSKALSSFTIISRFTYLHCPRSLVTDTVTMTYVLETLFMSLTDESEPRVSPQTFCCLNSIISAREVVSLAVFLHVSFFSPVCSLILSACDSQQTFSVLTQCVSVSAMNDLLQTMALSEGQWSSSTDHLEAPDEAIGAQHGKEFGSMDYSSTAADYAGLTLTRGARHRSETGNAMSSDDITQISSEESSALRAQGVMNGSASRPHSESSGDVSVSLDSPVRQTSAQHSSVDGKRRAKSAGSEMDALSAQSSCPSGAAPQASKERAKSRGILRSASGKAPASDFGGARAGQPGRPSLRKAESTRARGSAPPRASLSSQSKAVSVSERLDSSSGLPRASSVISTAEGTVRRTSIHDLLSKDSRQPVLVDPSPSRTKSASSEYGPDPQAPDAALPKSASMPCSVEEPELSSLQAFLGPSFTVDSIFLDSIFSEPAVTGGARNQAILSLNTSLVSNISGPPHKAPSSKRGGGGTSSDERPADAEPEAEAGFPSEDGQSLWYEYGCMWKCYRKTGSLKAEVELRVCPEFARVTVEPSRTSLSPPPAQSTRILTHSSFIIIKIISSNRSAYSHLTTSQSLRDERVTDRTGPTPDGAGNIIQERKKMMNCETLLIDTEVAVVARMCAFCWVVVVLISKTCVTSLLTSDTSRQCFREERQITNTSSAVHKQTTQHNGNSVYVNQLNNLTSVSVLQQDKPAPDPQRCTFNTPPSLTHSQSLLMSSICRRSEDQHNPTISCREKRTVSLSFNLLWSSSPASPSLHVCRSHTLTRTCRTNRHRPPDQTPKHQKIETERECVCVCVCVCAKRQRYSCMNATYRFIPLFIN</sequence>
<feature type="compositionally biased region" description="Basic and acidic residues" evidence="5">
    <location>
        <begin position="1019"/>
        <end position="1036"/>
    </location>
</feature>
<feature type="compositionally biased region" description="Low complexity" evidence="5">
    <location>
        <begin position="1437"/>
        <end position="1448"/>
    </location>
</feature>
<feature type="domain" description="HOOK N-terminal" evidence="6">
    <location>
        <begin position="30"/>
        <end position="76"/>
    </location>
</feature>
<proteinExistence type="predicted"/>
<dbReference type="Gene3D" id="1.10.418.10">
    <property type="entry name" value="Calponin-like domain"/>
    <property type="match status" value="1"/>
</dbReference>
<dbReference type="PANTHER" id="PTHR18947:SF30">
    <property type="entry name" value="GIRDIN"/>
    <property type="match status" value="1"/>
</dbReference>
<feature type="coiled-coil region" evidence="4">
    <location>
        <begin position="159"/>
        <end position="324"/>
    </location>
</feature>
<feature type="region of interest" description="Disordered" evidence="5">
    <location>
        <begin position="1873"/>
        <end position="1923"/>
    </location>
</feature>
<dbReference type="Pfam" id="PF19047">
    <property type="entry name" value="HOOK_N"/>
    <property type="match status" value="1"/>
</dbReference>
<feature type="coiled-coil region" evidence="4">
    <location>
        <begin position="1188"/>
        <end position="1383"/>
    </location>
</feature>
<feature type="compositionally biased region" description="Polar residues" evidence="5">
    <location>
        <begin position="1414"/>
        <end position="1427"/>
    </location>
</feature>
<feature type="compositionally biased region" description="Polar residues" evidence="5">
    <location>
        <begin position="1718"/>
        <end position="1750"/>
    </location>
</feature>
<dbReference type="InterPro" id="IPR036872">
    <property type="entry name" value="CH_dom_sf"/>
</dbReference>
<evidence type="ECO:0000259" key="6">
    <source>
        <dbReference type="Pfam" id="PF19047"/>
    </source>
</evidence>
<feature type="compositionally biased region" description="Low complexity" evidence="5">
    <location>
        <begin position="1833"/>
        <end position="1845"/>
    </location>
</feature>
<reference evidence="7 8" key="1">
    <citation type="submission" date="2022-01" db="EMBL/GenBank/DDBJ databases">
        <title>A high-quality chromosome-level genome assembly of rohu carp, Labeo rohita.</title>
        <authorList>
            <person name="Arick M.A. II"/>
            <person name="Hsu C.-Y."/>
            <person name="Magbanua Z."/>
            <person name="Pechanova O."/>
            <person name="Grover C."/>
            <person name="Miller E."/>
            <person name="Thrash A."/>
            <person name="Ezzel L."/>
            <person name="Alam S."/>
            <person name="Benzie J."/>
            <person name="Hamilton M."/>
            <person name="Karsi A."/>
            <person name="Lawrence M.L."/>
            <person name="Peterson D.G."/>
        </authorList>
    </citation>
    <scope>NUCLEOTIDE SEQUENCE [LARGE SCALE GENOMIC DNA]</scope>
    <source>
        <strain evidence="8">BAU-BD-2019</strain>
        <tissue evidence="7">Blood</tissue>
    </source>
</reference>
<feature type="coiled-coil region" evidence="4">
    <location>
        <begin position="501"/>
        <end position="928"/>
    </location>
</feature>
<name>A0ABQ8M383_LABRO</name>
<feature type="region of interest" description="Disordered" evidence="5">
    <location>
        <begin position="1119"/>
        <end position="1140"/>
    </location>
</feature>
<comment type="subcellular location">
    <subcellularLocation>
        <location evidence="1">Cytoplasm</location>
    </subcellularLocation>
</comment>
<keyword evidence="8" id="KW-1185">Reference proteome</keyword>